<name>A0A922JAE7_CARIL</name>
<proteinExistence type="predicted"/>
<accession>A0A922JAE7</accession>
<evidence type="ECO:0000313" key="1">
    <source>
        <dbReference type="EMBL" id="KAG6698917.1"/>
    </source>
</evidence>
<protein>
    <submittedName>
        <fullName evidence="1">Uncharacterized protein</fullName>
    </submittedName>
</protein>
<sequence>MRYLTLVISNPEIKRTLATLRKAEFGFLGVIVEKLKDKSPLLPLYRTVHEIFTSYGSSFNSFKEKKRKRHAFHTIPQTHVYAPCNAITMHNKIIQQT</sequence>
<dbReference type="Proteomes" id="UP000811246">
    <property type="component" value="Chromosome 8"/>
</dbReference>
<dbReference type="AlphaFoldDB" id="A0A922JAE7"/>
<organism evidence="1 2">
    <name type="scientific">Carya illinoinensis</name>
    <name type="common">Pecan</name>
    <dbReference type="NCBI Taxonomy" id="32201"/>
    <lineage>
        <taxon>Eukaryota</taxon>
        <taxon>Viridiplantae</taxon>
        <taxon>Streptophyta</taxon>
        <taxon>Embryophyta</taxon>
        <taxon>Tracheophyta</taxon>
        <taxon>Spermatophyta</taxon>
        <taxon>Magnoliopsida</taxon>
        <taxon>eudicotyledons</taxon>
        <taxon>Gunneridae</taxon>
        <taxon>Pentapetalae</taxon>
        <taxon>rosids</taxon>
        <taxon>fabids</taxon>
        <taxon>Fagales</taxon>
        <taxon>Juglandaceae</taxon>
        <taxon>Carya</taxon>
    </lineage>
</organism>
<evidence type="ECO:0000313" key="2">
    <source>
        <dbReference type="Proteomes" id="UP000811246"/>
    </source>
</evidence>
<reference evidence="1" key="1">
    <citation type="submission" date="2021-01" db="EMBL/GenBank/DDBJ databases">
        <authorList>
            <person name="Lovell J.T."/>
            <person name="Bentley N."/>
            <person name="Bhattarai G."/>
            <person name="Jenkins J.W."/>
            <person name="Sreedasyam A."/>
            <person name="Alarcon Y."/>
            <person name="Bock C."/>
            <person name="Boston L."/>
            <person name="Carlson J."/>
            <person name="Cervantes K."/>
            <person name="Clermont K."/>
            <person name="Krom N."/>
            <person name="Kubenka K."/>
            <person name="Mamidi S."/>
            <person name="Mattison C."/>
            <person name="Monteros M."/>
            <person name="Pisani C."/>
            <person name="Plott C."/>
            <person name="Rajasekar S."/>
            <person name="Rhein H.S."/>
            <person name="Rohla C."/>
            <person name="Song M."/>
            <person name="Hilaire R.S."/>
            <person name="Shu S."/>
            <person name="Wells L."/>
            <person name="Wang X."/>
            <person name="Webber J."/>
            <person name="Heerema R.J."/>
            <person name="Klein P."/>
            <person name="Conner P."/>
            <person name="Grauke L."/>
            <person name="Grimwood J."/>
            <person name="Schmutz J."/>
            <person name="Randall J.J."/>
        </authorList>
    </citation>
    <scope>NUCLEOTIDE SEQUENCE</scope>
    <source>
        <tissue evidence="1">Leaf</tissue>
    </source>
</reference>
<gene>
    <name evidence="1" type="ORF">I3842_08G043600</name>
</gene>
<comment type="caution">
    <text evidence="1">The sequence shown here is derived from an EMBL/GenBank/DDBJ whole genome shotgun (WGS) entry which is preliminary data.</text>
</comment>
<dbReference type="EMBL" id="CM031832">
    <property type="protein sequence ID" value="KAG6698917.1"/>
    <property type="molecule type" value="Genomic_DNA"/>
</dbReference>